<dbReference type="Pfam" id="PF09926">
    <property type="entry name" value="DUF2158"/>
    <property type="match status" value="1"/>
</dbReference>
<sequence length="70" mass="8067">MGKFKIGDTVRLKSGSPVMTVRIITQRDGRDAVSCTYFYEGKFYGLDGIVLINEELLEEVFEERGAWFRK</sequence>
<dbReference type="RefSeq" id="WP_135397292.1">
    <property type="nucleotide sequence ID" value="NZ_SRMB01000004.1"/>
</dbReference>
<reference evidence="1 2" key="1">
    <citation type="submission" date="2019-04" db="EMBL/GenBank/DDBJ databases">
        <authorList>
            <person name="Feng G."/>
            <person name="Zhang J."/>
            <person name="Zhu H."/>
        </authorList>
    </citation>
    <scope>NUCLEOTIDE SEQUENCE [LARGE SCALE GENOMIC DNA]</scope>
    <source>
        <strain evidence="1 2">9PBR-1</strain>
    </source>
</reference>
<proteinExistence type="predicted"/>
<evidence type="ECO:0000313" key="2">
    <source>
        <dbReference type="Proteomes" id="UP000298471"/>
    </source>
</evidence>
<name>A0A4Z0Q1M8_9BACT</name>
<dbReference type="AlphaFoldDB" id="A0A4Z0Q1M8"/>
<dbReference type="InterPro" id="IPR019226">
    <property type="entry name" value="DUF2158"/>
</dbReference>
<comment type="caution">
    <text evidence="1">The sequence shown here is derived from an EMBL/GenBank/DDBJ whole genome shotgun (WGS) entry which is preliminary data.</text>
</comment>
<organism evidence="1 2">
    <name type="scientific">Hymenobacter metallicola</name>
    <dbReference type="NCBI Taxonomy" id="2563114"/>
    <lineage>
        <taxon>Bacteria</taxon>
        <taxon>Pseudomonadati</taxon>
        <taxon>Bacteroidota</taxon>
        <taxon>Cytophagia</taxon>
        <taxon>Cytophagales</taxon>
        <taxon>Hymenobacteraceae</taxon>
        <taxon>Hymenobacter</taxon>
    </lineage>
</organism>
<dbReference type="OrthoDB" id="1264301at2"/>
<keyword evidence="2" id="KW-1185">Reference proteome</keyword>
<gene>
    <name evidence="1" type="ORF">E5K02_20215</name>
</gene>
<dbReference type="Proteomes" id="UP000298471">
    <property type="component" value="Unassembled WGS sequence"/>
</dbReference>
<protein>
    <submittedName>
        <fullName evidence="1">DUF2158 domain-containing protein</fullName>
    </submittedName>
</protein>
<dbReference type="EMBL" id="SRMB01000004">
    <property type="protein sequence ID" value="TGE23514.1"/>
    <property type="molecule type" value="Genomic_DNA"/>
</dbReference>
<accession>A0A4Z0Q1M8</accession>
<evidence type="ECO:0000313" key="1">
    <source>
        <dbReference type="EMBL" id="TGE23514.1"/>
    </source>
</evidence>